<dbReference type="InterPro" id="IPR006048">
    <property type="entry name" value="A-amylase/branching_C"/>
</dbReference>
<dbReference type="Pfam" id="PF02922">
    <property type="entry name" value="CBM_48"/>
    <property type="match status" value="1"/>
</dbReference>
<dbReference type="Gene3D" id="2.60.40.10">
    <property type="entry name" value="Immunoglobulins"/>
    <property type="match status" value="1"/>
</dbReference>
<dbReference type="InterPro" id="IPR006047">
    <property type="entry name" value="GH13_cat_dom"/>
</dbReference>
<dbReference type="InterPro" id="IPR054169">
    <property type="entry name" value="GlgB_N"/>
</dbReference>
<dbReference type="InterPro" id="IPR013780">
    <property type="entry name" value="Glyco_hydro_b"/>
</dbReference>
<dbReference type="SMART" id="SM00642">
    <property type="entry name" value="Aamy"/>
    <property type="match status" value="1"/>
</dbReference>
<dbReference type="GO" id="GO:0043169">
    <property type="term" value="F:cation binding"/>
    <property type="evidence" value="ECO:0007669"/>
    <property type="project" value="InterPro"/>
</dbReference>
<dbReference type="InterPro" id="IPR037439">
    <property type="entry name" value="Branching_enzy"/>
</dbReference>
<comment type="similarity">
    <text evidence="4 10">Belongs to the glycosyl hydrolase 13 family. GlgB subfamily.</text>
</comment>
<dbReference type="InterPro" id="IPR006407">
    <property type="entry name" value="GlgB"/>
</dbReference>
<evidence type="ECO:0000256" key="6">
    <source>
        <dbReference type="ARBA" id="ARBA00022676"/>
    </source>
</evidence>
<evidence type="ECO:0000256" key="2">
    <source>
        <dbReference type="ARBA" id="ARBA00002953"/>
    </source>
</evidence>
<dbReference type="KEGG" id="cgz:M787_003250"/>
<keyword evidence="8 10" id="KW-0320">Glycogen biosynthesis</keyword>
<keyword evidence="9 10" id="KW-0119">Carbohydrate metabolism</keyword>
<gene>
    <name evidence="10" type="primary">glgB</name>
    <name evidence="13" type="ORF">M787_003250</name>
</gene>
<dbReference type="Gene3D" id="3.20.20.80">
    <property type="entry name" value="Glycosidases"/>
    <property type="match status" value="1"/>
</dbReference>
<keyword evidence="6 10" id="KW-0328">Glycosyltransferase</keyword>
<dbReference type="SUPFAM" id="SSF51011">
    <property type="entry name" value="Glycosyl hydrolase domain"/>
    <property type="match status" value="1"/>
</dbReference>
<dbReference type="InterPro" id="IPR017853">
    <property type="entry name" value="GH"/>
</dbReference>
<protein>
    <recommendedName>
        <fullName evidence="10">1,4-alpha-glucan branching enzyme GlgB</fullName>
        <ecNumber evidence="10">2.4.1.18</ecNumber>
    </recommendedName>
    <alternativeName>
        <fullName evidence="10">1,4-alpha-D-glucan:1,4-alpha-D-glucan 6-glucosyl-transferase</fullName>
    </alternativeName>
    <alternativeName>
        <fullName evidence="10">Alpha-(1-&gt;4)-glucan branching enzyme</fullName>
    </alternativeName>
    <alternativeName>
        <fullName evidence="10">Glycogen branching enzyme</fullName>
        <shortName evidence="10">BE</shortName>
    </alternativeName>
</protein>
<evidence type="ECO:0000256" key="9">
    <source>
        <dbReference type="ARBA" id="ARBA00023277"/>
    </source>
</evidence>
<keyword evidence="7 10" id="KW-0808">Transferase</keyword>
<dbReference type="HAMAP" id="MF_00685">
    <property type="entry name" value="GlgB"/>
    <property type="match status" value="1"/>
</dbReference>
<evidence type="ECO:0000256" key="11">
    <source>
        <dbReference type="PIRSR" id="PIRSR000463-1"/>
    </source>
</evidence>
<dbReference type="OrthoDB" id="9800174at2"/>
<evidence type="ECO:0000313" key="13">
    <source>
        <dbReference type="EMBL" id="ANG66326.1"/>
    </source>
</evidence>
<keyword evidence="5 10" id="KW-0321">Glycogen metabolism</keyword>
<dbReference type="NCBIfam" id="NF003811">
    <property type="entry name" value="PRK05402.1"/>
    <property type="match status" value="1"/>
</dbReference>
<comment type="pathway">
    <text evidence="3 10">Glycan biosynthesis; glycogen biosynthesis.</text>
</comment>
<comment type="function">
    <text evidence="2 10">Catalyzes the formation of the alpha-1,6-glucosidic linkages in glycogen by scission of a 1,4-alpha-linked oligosaccharide from growing alpha-1,4-glucan chains and the subsequent attachment of the oligosaccharide to the alpha-1,6 position.</text>
</comment>
<dbReference type="EMBL" id="CP015840">
    <property type="protein sequence ID" value="ANG66326.1"/>
    <property type="molecule type" value="Genomic_DNA"/>
</dbReference>
<dbReference type="Proteomes" id="UP000019147">
    <property type="component" value="Chromosome"/>
</dbReference>
<dbReference type="GeneID" id="81478320"/>
<proteinExistence type="inferred from homology"/>
<dbReference type="Pfam" id="PF00128">
    <property type="entry name" value="Alpha-amylase"/>
    <property type="match status" value="2"/>
</dbReference>
<feature type="active site" description="Nucleophile" evidence="10 11">
    <location>
        <position position="401"/>
    </location>
</feature>
<evidence type="ECO:0000259" key="12">
    <source>
        <dbReference type="SMART" id="SM00642"/>
    </source>
</evidence>
<dbReference type="Pfam" id="PF02806">
    <property type="entry name" value="Alpha-amylase_C"/>
    <property type="match status" value="1"/>
</dbReference>
<feature type="domain" description="Glycosyl hydrolase family 13 catalytic" evidence="12">
    <location>
        <begin position="245"/>
        <end position="594"/>
    </location>
</feature>
<dbReference type="CDD" id="cd02855">
    <property type="entry name" value="E_set_GBE_prok_N"/>
    <property type="match status" value="1"/>
</dbReference>
<dbReference type="SUPFAM" id="SSF81296">
    <property type="entry name" value="E set domains"/>
    <property type="match status" value="2"/>
</dbReference>
<dbReference type="InterPro" id="IPR013783">
    <property type="entry name" value="Ig-like_fold"/>
</dbReference>
<dbReference type="UniPathway" id="UPA00164"/>
<accession>A0A173DZK8</accession>
<dbReference type="FunFam" id="3.20.20.80:FF:000003">
    <property type="entry name" value="1,4-alpha-glucan branching enzyme GlgB"/>
    <property type="match status" value="1"/>
</dbReference>
<dbReference type="EC" id="2.4.1.18" evidence="10"/>
<comment type="catalytic activity">
    <reaction evidence="1 10">
        <text>Transfers a segment of a (1-&gt;4)-alpha-D-glucan chain to a primary hydroxy group in a similar glucan chain.</text>
        <dbReference type="EC" id="2.4.1.18"/>
    </reaction>
</comment>
<evidence type="ECO:0000313" key="14">
    <source>
        <dbReference type="Proteomes" id="UP000019147"/>
    </source>
</evidence>
<evidence type="ECO:0000256" key="7">
    <source>
        <dbReference type="ARBA" id="ARBA00022679"/>
    </source>
</evidence>
<dbReference type="InterPro" id="IPR014756">
    <property type="entry name" value="Ig_E-set"/>
</dbReference>
<reference evidence="13 14" key="1">
    <citation type="journal article" date="2014" name="Syst. Appl. Microbiol.">
        <title>Evidence for the existence of two new members of the family Chlamydiaceae and proposal of Chlamydia avium sp. nov. and Chlamydia gallinacea sp. nov.</title>
        <authorList>
            <person name="Sachse K."/>
            <person name="Laroucau K."/>
            <person name="Riege K."/>
            <person name="Wehner S."/>
            <person name="Dilcher M."/>
            <person name="Creasy H.H."/>
            <person name="Weidmann M."/>
            <person name="Myers G."/>
            <person name="Vorimore F."/>
            <person name="Vicari N."/>
            <person name="Magnino S."/>
            <person name="Liebler-Tenorio E."/>
            <person name="Ruettger A."/>
            <person name="Bavoil P.M."/>
            <person name="Hufert F.T."/>
            <person name="Rossello-Mora R."/>
            <person name="Marz M."/>
        </authorList>
    </citation>
    <scope>NUCLEOTIDE SEQUENCE [LARGE SCALE GENOMIC DNA]</scope>
    <source>
        <strain evidence="13 14">08-1274/3</strain>
    </source>
</reference>
<dbReference type="NCBIfam" id="TIGR01515">
    <property type="entry name" value="branching_enzym"/>
    <property type="match status" value="1"/>
</dbReference>
<evidence type="ECO:0000256" key="3">
    <source>
        <dbReference type="ARBA" id="ARBA00004964"/>
    </source>
</evidence>
<dbReference type="PANTHER" id="PTHR43651:SF3">
    <property type="entry name" value="1,4-ALPHA-GLUCAN-BRANCHING ENZYME"/>
    <property type="match status" value="1"/>
</dbReference>
<dbReference type="CDD" id="cd11322">
    <property type="entry name" value="AmyAc_Glg_BE"/>
    <property type="match status" value="1"/>
</dbReference>
<dbReference type="PANTHER" id="PTHR43651">
    <property type="entry name" value="1,4-ALPHA-GLUCAN-BRANCHING ENZYME"/>
    <property type="match status" value="1"/>
</dbReference>
<dbReference type="eggNOG" id="COG0296">
    <property type="taxonomic scope" value="Bacteria"/>
</dbReference>
<dbReference type="GO" id="GO:0004553">
    <property type="term" value="F:hydrolase activity, hydrolyzing O-glycosyl compounds"/>
    <property type="evidence" value="ECO:0007669"/>
    <property type="project" value="InterPro"/>
</dbReference>
<dbReference type="SUPFAM" id="SSF51445">
    <property type="entry name" value="(Trans)glycosidases"/>
    <property type="match status" value="1"/>
</dbReference>
<dbReference type="Pfam" id="PF22019">
    <property type="entry name" value="GlgB_N"/>
    <property type="match status" value="1"/>
</dbReference>
<dbReference type="InterPro" id="IPR004193">
    <property type="entry name" value="Glyco_hydro_13_N"/>
</dbReference>
<dbReference type="STRING" id="1143323.M787_003250"/>
<feature type="active site" description="Proton donor" evidence="10 11">
    <location>
        <position position="454"/>
    </location>
</feature>
<evidence type="ECO:0000256" key="8">
    <source>
        <dbReference type="ARBA" id="ARBA00023056"/>
    </source>
</evidence>
<dbReference type="RefSeq" id="WP_021828142.1">
    <property type="nucleotide sequence ID" value="NZ_CP015840.1"/>
</dbReference>
<dbReference type="NCBIfam" id="NF008967">
    <property type="entry name" value="PRK12313.1"/>
    <property type="match status" value="1"/>
</dbReference>
<dbReference type="GO" id="GO:0003844">
    <property type="term" value="F:1,4-alpha-glucan branching enzyme activity"/>
    <property type="evidence" value="ECO:0007669"/>
    <property type="project" value="UniProtKB-UniRule"/>
</dbReference>
<dbReference type="PIRSF" id="PIRSF000463">
    <property type="entry name" value="GlgB"/>
    <property type="match status" value="1"/>
</dbReference>
<dbReference type="Gene3D" id="2.60.40.1180">
    <property type="entry name" value="Golgi alpha-mannosidase II"/>
    <property type="match status" value="1"/>
</dbReference>
<comment type="subunit">
    <text evidence="10">Monomer.</text>
</comment>
<dbReference type="GO" id="GO:0005829">
    <property type="term" value="C:cytosol"/>
    <property type="evidence" value="ECO:0007669"/>
    <property type="project" value="TreeGrafter"/>
</dbReference>
<evidence type="ECO:0000256" key="1">
    <source>
        <dbReference type="ARBA" id="ARBA00000826"/>
    </source>
</evidence>
<dbReference type="InterPro" id="IPR044143">
    <property type="entry name" value="GlgB_N_E_set_prok"/>
</dbReference>
<dbReference type="GO" id="GO:0005978">
    <property type="term" value="P:glycogen biosynthetic process"/>
    <property type="evidence" value="ECO:0007669"/>
    <property type="project" value="UniProtKB-UniRule"/>
</dbReference>
<name>A0A173DZK8_9CHLA</name>
<evidence type="ECO:0000256" key="10">
    <source>
        <dbReference type="HAMAP-Rule" id="MF_00685"/>
    </source>
</evidence>
<sequence length="730" mass="83866">MVERLLSSEDISLLVSGRQVYPHKLLGILPLEESQDRIVLFRPGAHSVAIEFQGHIEYAHAHSAGMFSFPVPKGTLPQDYRIYHQNGLLAHDPYAFPLLWGDWDVFLFRQGNHRRIYDRMGAIPCEVSGVYGVLFVVWAPHAQRVSVVGDFNFWNGLVNPLSKLGDSGIWELFIPGLPEGSVYKWEIVTPSGDVIIKADPYGKSFGPPPQSLSRVVNSNHYVWKDAVWMEQRKKWTKERPLLIYEVHLGSWQWAEGKPLGYREIADRLAQYCQEMHYTHVELLPITEHPLNESWGYQTTGYYAPTWRYGTPEDFQFFVDHLHCRGIGVILDWVPGHFPTDAFALASFDGAPVYESMNQGNPFHPHWGTYTFNYRSQEVVNFLLGSALFWLDKMHIDGLRVDAVSSMLYLDYGRQDGEWTPNVYGGRENLEAIEFLKRLNSIIHEEFPGVLTFAEESTDFPKVTQPVSSGGLGFDYKWNLGWMHDTFRYFQVDSLFRSYHHQDLTFSLWYAFNESYLLPLSHDEVVHGKGSLLAKMLGNSWEKFAHMRLLLSYQICQPGKKLLFMGGEIAQEREWSPGSSLDWHVLQNTENIALHRCVADLNALYCRFPYFWLGDGAPESFLWVDFRDIKNHVIAYYRFAGSDRRQAALCIHHFSPAYFPSYVLHCHGLDTCQLMFTSDSTEYGGSGKGYRNPIICRDSQKEDAWGIDIELPPLATLIFHVTFSVPLSLSH</sequence>
<dbReference type="AlphaFoldDB" id="A0A173DZK8"/>
<evidence type="ECO:0000256" key="5">
    <source>
        <dbReference type="ARBA" id="ARBA00022600"/>
    </source>
</evidence>
<organism evidence="13 14">
    <name type="scientific">Chlamydia gallinacea 08-1274/3</name>
    <dbReference type="NCBI Taxonomy" id="1143323"/>
    <lineage>
        <taxon>Bacteria</taxon>
        <taxon>Pseudomonadati</taxon>
        <taxon>Chlamydiota</taxon>
        <taxon>Chlamydiia</taxon>
        <taxon>Chlamydiales</taxon>
        <taxon>Chlamydiaceae</taxon>
        <taxon>Chlamydia/Chlamydophila group</taxon>
        <taxon>Chlamydia</taxon>
    </lineage>
</organism>
<evidence type="ECO:0000256" key="4">
    <source>
        <dbReference type="ARBA" id="ARBA00009000"/>
    </source>
</evidence>